<organism evidence="2 3">
    <name type="scientific">Sphingomonas aurea</name>
    <dbReference type="NCBI Taxonomy" id="3063994"/>
    <lineage>
        <taxon>Bacteria</taxon>
        <taxon>Pseudomonadati</taxon>
        <taxon>Pseudomonadota</taxon>
        <taxon>Alphaproteobacteria</taxon>
        <taxon>Sphingomonadales</taxon>
        <taxon>Sphingomonadaceae</taxon>
        <taxon>Sphingomonas</taxon>
    </lineage>
</organism>
<evidence type="ECO:0000313" key="3">
    <source>
        <dbReference type="Proteomes" id="UP001230685"/>
    </source>
</evidence>
<dbReference type="EMBL" id="JAUUDS010000010">
    <property type="protein sequence ID" value="MDP1028559.1"/>
    <property type="molecule type" value="Genomic_DNA"/>
</dbReference>
<reference evidence="2 3" key="1">
    <citation type="submission" date="2023-07" db="EMBL/GenBank/DDBJ databases">
        <authorList>
            <person name="Kim M.K."/>
        </authorList>
    </citation>
    <scope>NUCLEOTIDE SEQUENCE [LARGE SCALE GENOMIC DNA]</scope>
    <source>
        <strain evidence="2 3">KR1UV-12</strain>
    </source>
</reference>
<sequence length="81" mass="9160">MRDDDAWFVPKRFGFGFRPANWRGWLATILYLAIVLTLANAPLRPDVLRGALIAIVTAGYLVLAAHHTRGGLAWRWGEKDR</sequence>
<keyword evidence="1" id="KW-0472">Membrane</keyword>
<dbReference type="RefSeq" id="WP_305174285.1">
    <property type="nucleotide sequence ID" value="NZ_JAUUDS010000010.1"/>
</dbReference>
<dbReference type="Proteomes" id="UP001230685">
    <property type="component" value="Unassembled WGS sequence"/>
</dbReference>
<keyword evidence="1" id="KW-0812">Transmembrane</keyword>
<name>A0ABT9ENM8_9SPHN</name>
<evidence type="ECO:0008006" key="4">
    <source>
        <dbReference type="Google" id="ProtNLM"/>
    </source>
</evidence>
<gene>
    <name evidence="2" type="ORF">Q5H91_15150</name>
</gene>
<keyword evidence="1" id="KW-1133">Transmembrane helix</keyword>
<proteinExistence type="predicted"/>
<keyword evidence="3" id="KW-1185">Reference proteome</keyword>
<feature type="transmembrane region" description="Helical" evidence="1">
    <location>
        <begin position="20"/>
        <end position="41"/>
    </location>
</feature>
<feature type="transmembrane region" description="Helical" evidence="1">
    <location>
        <begin position="47"/>
        <end position="65"/>
    </location>
</feature>
<evidence type="ECO:0000313" key="2">
    <source>
        <dbReference type="EMBL" id="MDP1028559.1"/>
    </source>
</evidence>
<comment type="caution">
    <text evidence="2">The sequence shown here is derived from an EMBL/GenBank/DDBJ whole genome shotgun (WGS) entry which is preliminary data.</text>
</comment>
<evidence type="ECO:0000256" key="1">
    <source>
        <dbReference type="SAM" id="Phobius"/>
    </source>
</evidence>
<protein>
    <recommendedName>
        <fullName evidence="4">DUF5808 domain-containing protein</fullName>
    </recommendedName>
</protein>
<accession>A0ABT9ENM8</accession>